<keyword evidence="7" id="KW-0067">ATP-binding</keyword>
<dbReference type="RefSeq" id="WP_125997832.1">
    <property type="nucleotide sequence ID" value="NZ_QRAL01000006.1"/>
</dbReference>
<accession>A0A430BZA1</accession>
<evidence type="ECO:0000313" key="13">
    <source>
        <dbReference type="EMBL" id="RSU58030.1"/>
    </source>
</evidence>
<dbReference type="Pfam" id="PF00772">
    <property type="entry name" value="DnaB"/>
    <property type="match status" value="1"/>
</dbReference>
<dbReference type="PROSITE" id="PS51199">
    <property type="entry name" value="SF4_HELICASE"/>
    <property type="match status" value="1"/>
</dbReference>
<dbReference type="GO" id="GO:1990077">
    <property type="term" value="C:primosome complex"/>
    <property type="evidence" value="ECO:0007669"/>
    <property type="project" value="UniProtKB-KW"/>
</dbReference>
<protein>
    <recommendedName>
        <fullName evidence="10">DNA 5'-3' helicase</fullName>
        <ecNumber evidence="10">5.6.2.3</ecNumber>
    </recommendedName>
</protein>
<dbReference type="GO" id="GO:0005524">
    <property type="term" value="F:ATP binding"/>
    <property type="evidence" value="ECO:0007669"/>
    <property type="project" value="UniProtKB-KW"/>
</dbReference>
<proteinExistence type="inferred from homology"/>
<keyword evidence="3" id="KW-0235">DNA replication</keyword>
<dbReference type="GO" id="GO:0005829">
    <property type="term" value="C:cytosol"/>
    <property type="evidence" value="ECO:0007669"/>
    <property type="project" value="TreeGrafter"/>
</dbReference>
<dbReference type="GO" id="GO:0043139">
    <property type="term" value="F:5'-3' DNA helicase activity"/>
    <property type="evidence" value="ECO:0007669"/>
    <property type="project" value="UniProtKB-EC"/>
</dbReference>
<evidence type="ECO:0000256" key="1">
    <source>
        <dbReference type="ARBA" id="ARBA00008428"/>
    </source>
</evidence>
<keyword evidence="9" id="KW-0413">Isomerase</keyword>
<comment type="similarity">
    <text evidence="1">Belongs to the helicase family. DnaB subfamily.</text>
</comment>
<evidence type="ECO:0000256" key="7">
    <source>
        <dbReference type="ARBA" id="ARBA00022840"/>
    </source>
</evidence>
<evidence type="ECO:0000313" key="14">
    <source>
        <dbReference type="Proteomes" id="UP000287401"/>
    </source>
</evidence>
<keyword evidence="6" id="KW-0347">Helicase</keyword>
<keyword evidence="5" id="KW-0378">Hydrolase</keyword>
<comment type="caution">
    <text evidence="13">The sequence shown here is derived from an EMBL/GenBank/DDBJ whole genome shotgun (WGS) entry which is preliminary data.</text>
</comment>
<dbReference type="Proteomes" id="UP000287401">
    <property type="component" value="Unassembled WGS sequence"/>
</dbReference>
<evidence type="ECO:0000256" key="8">
    <source>
        <dbReference type="ARBA" id="ARBA00023125"/>
    </source>
</evidence>
<dbReference type="Gene3D" id="3.40.50.300">
    <property type="entry name" value="P-loop containing nucleotide triphosphate hydrolases"/>
    <property type="match status" value="1"/>
</dbReference>
<dbReference type="SUPFAM" id="SSF52540">
    <property type="entry name" value="P-loop containing nucleoside triphosphate hydrolases"/>
    <property type="match status" value="1"/>
</dbReference>
<evidence type="ECO:0000256" key="2">
    <source>
        <dbReference type="ARBA" id="ARBA00022515"/>
    </source>
</evidence>
<evidence type="ECO:0000256" key="10">
    <source>
        <dbReference type="ARBA" id="ARBA00044969"/>
    </source>
</evidence>
<keyword evidence="2" id="KW-0639">Primosome</keyword>
<dbReference type="InterPro" id="IPR007694">
    <property type="entry name" value="DNA_helicase_DnaB-like_C"/>
</dbReference>
<comment type="catalytic activity">
    <reaction evidence="11">
        <text>ATP + H2O = ADP + phosphate + H(+)</text>
        <dbReference type="Rhea" id="RHEA:13065"/>
        <dbReference type="ChEBI" id="CHEBI:15377"/>
        <dbReference type="ChEBI" id="CHEBI:15378"/>
        <dbReference type="ChEBI" id="CHEBI:30616"/>
        <dbReference type="ChEBI" id="CHEBI:43474"/>
        <dbReference type="ChEBI" id="CHEBI:456216"/>
        <dbReference type="EC" id="5.6.2.3"/>
    </reaction>
</comment>
<dbReference type="GO" id="GO:0006269">
    <property type="term" value="P:DNA replication, synthesis of primer"/>
    <property type="evidence" value="ECO:0007669"/>
    <property type="project" value="UniProtKB-KW"/>
</dbReference>
<keyword evidence="8" id="KW-0238">DNA-binding</keyword>
<dbReference type="AlphaFoldDB" id="A0A430BZA1"/>
<dbReference type="EC" id="5.6.2.3" evidence="10"/>
<evidence type="ECO:0000256" key="6">
    <source>
        <dbReference type="ARBA" id="ARBA00022806"/>
    </source>
</evidence>
<organism evidence="13 14">
    <name type="scientific">Sphingobium yanoikuyae</name>
    <name type="common">Sphingomonas yanoikuyae</name>
    <dbReference type="NCBI Taxonomy" id="13690"/>
    <lineage>
        <taxon>Bacteria</taxon>
        <taxon>Pseudomonadati</taxon>
        <taxon>Pseudomonadota</taxon>
        <taxon>Alphaproteobacteria</taxon>
        <taxon>Sphingomonadales</taxon>
        <taxon>Sphingomonadaceae</taxon>
        <taxon>Sphingobium</taxon>
    </lineage>
</organism>
<dbReference type="InterPro" id="IPR007693">
    <property type="entry name" value="DNA_helicase_DnaB-like_N"/>
</dbReference>
<evidence type="ECO:0000256" key="3">
    <source>
        <dbReference type="ARBA" id="ARBA00022705"/>
    </source>
</evidence>
<dbReference type="InterPro" id="IPR036185">
    <property type="entry name" value="DNA_heli_DnaB-like_N_sf"/>
</dbReference>
<gene>
    <name evidence="13" type="ORF">DAH51_07240</name>
</gene>
<reference evidence="13 14" key="1">
    <citation type="submission" date="2018-07" db="EMBL/GenBank/DDBJ databases">
        <title>Genomic and Epidemiologic Investigation of an Indolent Hospital Outbreak.</title>
        <authorList>
            <person name="Johnson R.C."/>
            <person name="Deming C."/>
            <person name="Conlan S."/>
            <person name="Zellmer C.J."/>
            <person name="Michelin A.V."/>
            <person name="Lee-Lin S."/>
            <person name="Thomas P.J."/>
            <person name="Park M."/>
            <person name="Weingarten R.A."/>
            <person name="Less J."/>
            <person name="Dekker J.P."/>
            <person name="Frank K.M."/>
            <person name="Musser K.A."/>
            <person name="Mcquiston J.R."/>
            <person name="Henderson D.K."/>
            <person name="Lau A.F."/>
            <person name="Palmore T.N."/>
            <person name="Segre J.A."/>
        </authorList>
    </citation>
    <scope>NUCLEOTIDE SEQUENCE [LARGE SCALE GENOMIC DNA]</scope>
    <source>
        <strain evidence="13 14">SK-NIH.Env6_1116</strain>
    </source>
</reference>
<evidence type="ECO:0000259" key="12">
    <source>
        <dbReference type="PROSITE" id="PS51199"/>
    </source>
</evidence>
<name>A0A430BZA1_SPHYA</name>
<keyword evidence="4" id="KW-0547">Nucleotide-binding</keyword>
<dbReference type="Gene3D" id="1.10.860.10">
    <property type="entry name" value="DNAb Helicase, Chain A"/>
    <property type="match status" value="1"/>
</dbReference>
<dbReference type="GO" id="GO:0016787">
    <property type="term" value="F:hydrolase activity"/>
    <property type="evidence" value="ECO:0007669"/>
    <property type="project" value="UniProtKB-KW"/>
</dbReference>
<dbReference type="PANTHER" id="PTHR30153">
    <property type="entry name" value="REPLICATIVE DNA HELICASE DNAB"/>
    <property type="match status" value="1"/>
</dbReference>
<evidence type="ECO:0000256" key="11">
    <source>
        <dbReference type="ARBA" id="ARBA00048954"/>
    </source>
</evidence>
<dbReference type="PANTHER" id="PTHR30153:SF2">
    <property type="entry name" value="REPLICATIVE DNA HELICASE"/>
    <property type="match status" value="1"/>
</dbReference>
<feature type="domain" description="SF4 helicase" evidence="12">
    <location>
        <begin position="173"/>
        <end position="464"/>
    </location>
</feature>
<dbReference type="SUPFAM" id="SSF48024">
    <property type="entry name" value="N-terminal domain of DnaB helicase"/>
    <property type="match status" value="1"/>
</dbReference>
<sequence>MIESQKIEAVKNVESEATIVGALMIENKLIDRVADRLSADDFSETLFGRIYSAIVKEAALGRAANPVTLKPYLHDDPALVELGGIGYLANLTASTGAVLMLETCVQQVIDMAKRRKLIDGLTQAAMLAADMDATNEEVVGAADAALSSISDHSDGVVQVSAAKAFDEMLAAYAEQAYGVTSGGQIDCLDQVLGPIKPHHLDILAGRPGMGKTSAALSYALGAAAAGHGVLFVSLEMNRLELMQRATSDVIFDGRAGIPYEAIRDGRFTSDNAKRRVYEAGRVFRDLPLNLIDASSLTIGRLNMLVRRYKRRMEAAGQKLELVMVDYLQLLRPDFRTDNMNLAVSEVSRGLKAIAKQYDVGVLALAQLNRSVESRPDKRPMLSDLRDSGQIEQDADAVVFLYRDEYYLRQGKPPETDPKFIDWSAALERCEGNIDFIVAKRRNGPSGTATGRFFGAYQAVRGAMQ</sequence>
<dbReference type="GO" id="GO:0003677">
    <property type="term" value="F:DNA binding"/>
    <property type="evidence" value="ECO:0007669"/>
    <property type="project" value="UniProtKB-KW"/>
</dbReference>
<evidence type="ECO:0000256" key="9">
    <source>
        <dbReference type="ARBA" id="ARBA00023235"/>
    </source>
</evidence>
<dbReference type="InterPro" id="IPR016136">
    <property type="entry name" value="DNA_helicase_N/primase_C"/>
</dbReference>
<evidence type="ECO:0000256" key="4">
    <source>
        <dbReference type="ARBA" id="ARBA00022741"/>
    </source>
</evidence>
<evidence type="ECO:0000256" key="5">
    <source>
        <dbReference type="ARBA" id="ARBA00022801"/>
    </source>
</evidence>
<dbReference type="InterPro" id="IPR027417">
    <property type="entry name" value="P-loop_NTPase"/>
</dbReference>
<dbReference type="Pfam" id="PF03796">
    <property type="entry name" value="DnaB_C"/>
    <property type="match status" value="1"/>
</dbReference>
<dbReference type="EMBL" id="QRAL01000006">
    <property type="protein sequence ID" value="RSU58030.1"/>
    <property type="molecule type" value="Genomic_DNA"/>
</dbReference>